<keyword evidence="4" id="KW-0472">Membrane</keyword>
<organism evidence="6 7">
    <name type="scientific">Gracilariopsis chorda</name>
    <dbReference type="NCBI Taxonomy" id="448386"/>
    <lineage>
        <taxon>Eukaryota</taxon>
        <taxon>Rhodophyta</taxon>
        <taxon>Florideophyceae</taxon>
        <taxon>Rhodymeniophycidae</taxon>
        <taxon>Gracilariales</taxon>
        <taxon>Gracilariaceae</taxon>
        <taxon>Gracilariopsis</taxon>
    </lineage>
</organism>
<dbReference type="PANTHER" id="PTHR20961">
    <property type="entry name" value="GLYCOSYLTRANSFERASE"/>
    <property type="match status" value="1"/>
</dbReference>
<dbReference type="EMBL" id="NBIV01000029">
    <property type="protein sequence ID" value="PXF47067.1"/>
    <property type="molecule type" value="Genomic_DNA"/>
</dbReference>
<gene>
    <name evidence="6" type="ORF">BWQ96_03144</name>
</gene>
<dbReference type="OrthoDB" id="529273at2759"/>
<feature type="transmembrane region" description="Helical" evidence="4">
    <location>
        <begin position="15"/>
        <end position="35"/>
    </location>
</feature>
<evidence type="ECO:0000256" key="2">
    <source>
        <dbReference type="ARBA" id="ARBA00022679"/>
    </source>
</evidence>
<accession>A0A2V3IZF9</accession>
<feature type="domain" description="Glycosyltransferase 61 catalytic" evidence="5">
    <location>
        <begin position="215"/>
        <end position="410"/>
    </location>
</feature>
<keyword evidence="2" id="KW-0808">Transferase</keyword>
<evidence type="ECO:0000259" key="5">
    <source>
        <dbReference type="Pfam" id="PF04577"/>
    </source>
</evidence>
<name>A0A2V3IZF9_9FLOR</name>
<evidence type="ECO:0000313" key="6">
    <source>
        <dbReference type="EMBL" id="PXF47067.1"/>
    </source>
</evidence>
<evidence type="ECO:0000256" key="1">
    <source>
        <dbReference type="ARBA" id="ARBA00022676"/>
    </source>
</evidence>
<evidence type="ECO:0000313" key="7">
    <source>
        <dbReference type="Proteomes" id="UP000247409"/>
    </source>
</evidence>
<keyword evidence="7" id="KW-1185">Reference proteome</keyword>
<keyword evidence="1" id="KW-0328">Glycosyltransferase</keyword>
<sequence>MASSKFWPFFLSPRFLSFLTAFFTVALCILTALLVRQYPQLSTRPTAYVRHPAPHLLSQQTFYTNNFAKSPNQTDLEAQQAISRLHDLVSSALTTKPVRPRYAWPQKAYTFDKSFANADYKLLSTLVNELCEPSFVYIPKSAPHIAPMCLSVFTNAFIGRAGVIYHPGSNAVYDTAGGCCVFDWPRYTDETIALRASRRRVPVVLALGFHHAVTYHHVIHELLARLLPLLPLLDAEPNMYIAIDESAVARRFLDLLGIERSRILALDRKKTVWIHGAIVLQPPPLSKCRDAWKCLEKSTKTTARVLRDAALQSDSYRESFKKRPKLLLLERARSRKPDGACQEQRCAKNFGQLRHAIKKEFSRSFDIVLVPPELSVTDTVRTFVDADVVVGLHGAGFQNMMYCPKGTTIVHVGWDNQYRNLAEEFGLNFHLSYMKQMRRNSRNIVVNVKRIVADVKKAIEMDRVVSKTQQE</sequence>
<dbReference type="Pfam" id="PF04577">
    <property type="entry name" value="Glyco_transf_61"/>
    <property type="match status" value="1"/>
</dbReference>
<dbReference type="InterPro" id="IPR049625">
    <property type="entry name" value="Glyco_transf_61_cat"/>
</dbReference>
<dbReference type="Proteomes" id="UP000247409">
    <property type="component" value="Unassembled WGS sequence"/>
</dbReference>
<keyword evidence="4" id="KW-0812">Transmembrane</keyword>
<comment type="caution">
    <text evidence="6">The sequence shown here is derived from an EMBL/GenBank/DDBJ whole genome shotgun (WGS) entry which is preliminary data.</text>
</comment>
<evidence type="ECO:0000256" key="3">
    <source>
        <dbReference type="ARBA" id="ARBA00023180"/>
    </source>
</evidence>
<proteinExistence type="predicted"/>
<keyword evidence="3" id="KW-0325">Glycoprotein</keyword>
<dbReference type="GO" id="GO:0016757">
    <property type="term" value="F:glycosyltransferase activity"/>
    <property type="evidence" value="ECO:0007669"/>
    <property type="project" value="UniProtKB-KW"/>
</dbReference>
<protein>
    <recommendedName>
        <fullName evidence="5">Glycosyltransferase 61 catalytic domain-containing protein</fullName>
    </recommendedName>
</protein>
<dbReference type="AlphaFoldDB" id="A0A2V3IZF9"/>
<evidence type="ECO:0000256" key="4">
    <source>
        <dbReference type="SAM" id="Phobius"/>
    </source>
</evidence>
<dbReference type="InterPro" id="IPR007657">
    <property type="entry name" value="Glycosyltransferase_61"/>
</dbReference>
<keyword evidence="4" id="KW-1133">Transmembrane helix</keyword>
<reference evidence="6 7" key="1">
    <citation type="journal article" date="2018" name="Mol. Biol. Evol.">
        <title>Analysis of the draft genome of the red seaweed Gracilariopsis chorda provides insights into genome size evolution in Rhodophyta.</title>
        <authorList>
            <person name="Lee J."/>
            <person name="Yang E.C."/>
            <person name="Graf L."/>
            <person name="Yang J.H."/>
            <person name="Qiu H."/>
            <person name="Zel Zion U."/>
            <person name="Chan C.X."/>
            <person name="Stephens T.G."/>
            <person name="Weber A.P.M."/>
            <person name="Boo G.H."/>
            <person name="Boo S.M."/>
            <person name="Kim K.M."/>
            <person name="Shin Y."/>
            <person name="Jung M."/>
            <person name="Lee S.J."/>
            <person name="Yim H.S."/>
            <person name="Lee J.H."/>
            <person name="Bhattacharya D."/>
            <person name="Yoon H.S."/>
        </authorList>
    </citation>
    <scope>NUCLEOTIDE SEQUENCE [LARGE SCALE GENOMIC DNA]</scope>
    <source>
        <strain evidence="6 7">SKKU-2015</strain>
        <tissue evidence="6">Whole body</tissue>
    </source>
</reference>